<dbReference type="Gene3D" id="2.30.30.100">
    <property type="match status" value="1"/>
</dbReference>
<dbReference type="AlphaFoldDB" id="A0A674HSA5"/>
<reference evidence="3" key="1">
    <citation type="submission" date="2025-08" db="UniProtKB">
        <authorList>
            <consortium name="Ensembl"/>
        </authorList>
    </citation>
    <scope>IDENTIFICATION</scope>
</reference>
<protein>
    <recommendedName>
        <fullName evidence="2">SUZ-C domain-containing protein</fullName>
    </recommendedName>
</protein>
<dbReference type="InterPro" id="IPR020338">
    <property type="entry name" value="SMN_gemin7"/>
</dbReference>
<feature type="compositionally biased region" description="Basic and acidic residues" evidence="1">
    <location>
        <begin position="18"/>
        <end position="28"/>
    </location>
</feature>
<feature type="domain" description="SUZ-C" evidence="2">
    <location>
        <begin position="14"/>
        <end position="58"/>
    </location>
</feature>
<dbReference type="PANTHER" id="PTHR14679">
    <property type="entry name" value="GEM-ASSOCIATED PROTEIN 7"/>
    <property type="match status" value="1"/>
</dbReference>
<evidence type="ECO:0000259" key="2">
    <source>
        <dbReference type="PROSITE" id="PS51938"/>
    </source>
</evidence>
<sequence length="156" mass="17065">QRNPLGTGTGSGTGSPTRVRDRDREIRSMADPIPVPVPVLRLPRGPDGSGGRGFSRDPRGGAGQQQQQQQQRARAALRSRFLRLLGRARGRRGRFRLWNGLGLRATFGAADVHSGHFQVDSLQTPLGVQRAALLRSGDVLEFSFPLEFPEFSSPLE</sequence>
<dbReference type="GO" id="GO:0000387">
    <property type="term" value="P:spliceosomal snRNP assembly"/>
    <property type="evidence" value="ECO:0007669"/>
    <property type="project" value="TreeGrafter"/>
</dbReference>
<dbReference type="InterPro" id="IPR024642">
    <property type="entry name" value="SUZ-C"/>
</dbReference>
<name>A0A674HSA5_TAEGU</name>
<feature type="compositionally biased region" description="Low complexity" evidence="1">
    <location>
        <begin position="64"/>
        <end position="74"/>
    </location>
</feature>
<dbReference type="OMA" id="CADIISY"/>
<evidence type="ECO:0000313" key="4">
    <source>
        <dbReference type="Proteomes" id="UP000007754"/>
    </source>
</evidence>
<dbReference type="Ensembl" id="ENSTGUT00000043133.1">
    <property type="protein sequence ID" value="ENSTGUP00000037920.1"/>
    <property type="gene ID" value="ENSTGUG00000029551.1"/>
</dbReference>
<evidence type="ECO:0000313" key="3">
    <source>
        <dbReference type="Ensembl" id="ENSTGUP00000037920.1"/>
    </source>
</evidence>
<dbReference type="PROSITE" id="PS51938">
    <property type="entry name" value="SUZ_C"/>
    <property type="match status" value="1"/>
</dbReference>
<dbReference type="PANTHER" id="PTHR14679:SF1">
    <property type="entry name" value="GEM-ASSOCIATED PROTEIN 7"/>
    <property type="match status" value="1"/>
</dbReference>
<dbReference type="GeneTree" id="ENSGT00390000018039"/>
<dbReference type="GO" id="GO:0034719">
    <property type="term" value="C:SMN-Sm protein complex"/>
    <property type="evidence" value="ECO:0007669"/>
    <property type="project" value="InterPro"/>
</dbReference>
<reference evidence="3" key="2">
    <citation type="submission" date="2025-09" db="UniProtKB">
        <authorList>
            <consortium name="Ensembl"/>
        </authorList>
    </citation>
    <scope>IDENTIFICATION</scope>
</reference>
<keyword evidence="4" id="KW-1185">Reference proteome</keyword>
<dbReference type="InParanoid" id="A0A674HSA5"/>
<evidence type="ECO:0000256" key="1">
    <source>
        <dbReference type="SAM" id="MobiDB-lite"/>
    </source>
</evidence>
<accession>A0A674HSA5</accession>
<dbReference type="Pfam" id="PF11095">
    <property type="entry name" value="Gemin7"/>
    <property type="match status" value="1"/>
</dbReference>
<organism evidence="3 4">
    <name type="scientific">Taeniopygia guttata</name>
    <name type="common">Zebra finch</name>
    <name type="synonym">Poephila guttata</name>
    <dbReference type="NCBI Taxonomy" id="59729"/>
    <lineage>
        <taxon>Eukaryota</taxon>
        <taxon>Metazoa</taxon>
        <taxon>Chordata</taxon>
        <taxon>Craniata</taxon>
        <taxon>Vertebrata</taxon>
        <taxon>Euteleostomi</taxon>
        <taxon>Archelosauria</taxon>
        <taxon>Archosauria</taxon>
        <taxon>Dinosauria</taxon>
        <taxon>Saurischia</taxon>
        <taxon>Theropoda</taxon>
        <taxon>Coelurosauria</taxon>
        <taxon>Aves</taxon>
        <taxon>Neognathae</taxon>
        <taxon>Neoaves</taxon>
        <taxon>Telluraves</taxon>
        <taxon>Australaves</taxon>
        <taxon>Passeriformes</taxon>
        <taxon>Passeroidea</taxon>
        <taxon>Estrildidae</taxon>
        <taxon>Estrildinae</taxon>
        <taxon>Taeniopygia</taxon>
    </lineage>
</organism>
<feature type="region of interest" description="Disordered" evidence="1">
    <location>
        <begin position="1"/>
        <end position="75"/>
    </location>
</feature>
<dbReference type="Proteomes" id="UP000007754">
    <property type="component" value="Unplaced"/>
</dbReference>
<proteinExistence type="predicted"/>